<evidence type="ECO:0000256" key="10">
    <source>
        <dbReference type="ARBA" id="ARBA00034480"/>
    </source>
</evidence>
<sequence>MGGTGSTRKVSFGLDDQDRVRVLRGVRLSEDVVSRMKDAQQPAREQSTSTSSMPTSRSFSSESIPSVPEAKPYASSTGWDSQKPSSSAKNPSDGEEDLYRRYEIEQAIIQEELARLAKKERESARENLSILREKNLANEERKKAAQMAKELERKEAELKRLDEFHKGQLARIEKKVD</sequence>
<protein>
    <recommendedName>
        <fullName evidence="15">MICOS complex subunit MIC25</fullName>
    </recommendedName>
</protein>
<dbReference type="Proteomes" id="UP001066276">
    <property type="component" value="Chromosome 9"/>
</dbReference>
<reference evidence="13" key="1">
    <citation type="journal article" date="2022" name="bioRxiv">
        <title>Sequencing and chromosome-scale assembly of the giantPleurodeles waltlgenome.</title>
        <authorList>
            <person name="Brown T."/>
            <person name="Elewa A."/>
            <person name="Iarovenko S."/>
            <person name="Subramanian E."/>
            <person name="Araus A.J."/>
            <person name="Petzold A."/>
            <person name="Susuki M."/>
            <person name="Suzuki K.-i.T."/>
            <person name="Hayashi T."/>
            <person name="Toyoda A."/>
            <person name="Oliveira C."/>
            <person name="Osipova E."/>
            <person name="Leigh N.D."/>
            <person name="Simon A."/>
            <person name="Yun M.H."/>
        </authorList>
    </citation>
    <scope>NUCLEOTIDE SEQUENCE</scope>
    <source>
        <strain evidence="13">20211129_DDA</strain>
        <tissue evidence="13">Liver</tissue>
    </source>
</reference>
<dbReference type="AlphaFoldDB" id="A0AAV7N6H2"/>
<evidence type="ECO:0000256" key="1">
    <source>
        <dbReference type="ARBA" id="ARBA00002689"/>
    </source>
</evidence>
<feature type="region of interest" description="Disordered" evidence="12">
    <location>
        <begin position="23"/>
        <end position="98"/>
    </location>
</feature>
<organism evidence="13 14">
    <name type="scientific">Pleurodeles waltl</name>
    <name type="common">Iberian ribbed newt</name>
    <dbReference type="NCBI Taxonomy" id="8319"/>
    <lineage>
        <taxon>Eukaryota</taxon>
        <taxon>Metazoa</taxon>
        <taxon>Chordata</taxon>
        <taxon>Craniata</taxon>
        <taxon>Vertebrata</taxon>
        <taxon>Euteleostomi</taxon>
        <taxon>Amphibia</taxon>
        <taxon>Batrachia</taxon>
        <taxon>Caudata</taxon>
        <taxon>Salamandroidea</taxon>
        <taxon>Salamandridae</taxon>
        <taxon>Pleurodelinae</taxon>
        <taxon>Pleurodeles</taxon>
    </lineage>
</organism>
<keyword evidence="2" id="KW-0519">Myristate</keyword>
<evidence type="ECO:0000256" key="6">
    <source>
        <dbReference type="ARBA" id="ARBA00023136"/>
    </source>
</evidence>
<comment type="subcellular location">
    <subcellularLocation>
        <location evidence="9">Mitochondrion inner membrane</location>
        <topology evidence="9">Lipid-anchor</topology>
    </subcellularLocation>
</comment>
<keyword evidence="14" id="KW-1185">Reference proteome</keyword>
<accession>A0AAV7N6H2</accession>
<evidence type="ECO:0000256" key="3">
    <source>
        <dbReference type="ARBA" id="ARBA00022792"/>
    </source>
</evidence>
<keyword evidence="8" id="KW-0449">Lipoprotein</keyword>
<comment type="function">
    <text evidence="1">Component of the MICOS complex, a large protein complex of the mitochondrial inner membrane that plays crucial roles in the maintenance of crista junctions, inner membrane architecture, and formation of contact sites to the outer membrane.</text>
</comment>
<feature type="coiled-coil region" evidence="11">
    <location>
        <begin position="99"/>
        <end position="164"/>
    </location>
</feature>
<keyword evidence="5" id="KW-0496">Mitochondrion</keyword>
<dbReference type="EMBL" id="JANPWB010000013">
    <property type="protein sequence ID" value="KAJ1110844.1"/>
    <property type="molecule type" value="Genomic_DNA"/>
</dbReference>
<comment type="similarity">
    <text evidence="10">Belongs to the MICOS complex subunit Mic19 family. Metazoan Mic25 subfamily.</text>
</comment>
<evidence type="ECO:0000256" key="11">
    <source>
        <dbReference type="SAM" id="Coils"/>
    </source>
</evidence>
<dbReference type="Pfam" id="PF05300">
    <property type="entry name" value="MIC19_MIC25"/>
    <property type="match status" value="1"/>
</dbReference>
<dbReference type="GO" id="GO:0061617">
    <property type="term" value="C:MICOS complex"/>
    <property type="evidence" value="ECO:0007669"/>
    <property type="project" value="InterPro"/>
</dbReference>
<keyword evidence="4 11" id="KW-0175">Coiled coil</keyword>
<evidence type="ECO:0000256" key="5">
    <source>
        <dbReference type="ARBA" id="ARBA00023128"/>
    </source>
</evidence>
<evidence type="ECO:0000256" key="7">
    <source>
        <dbReference type="ARBA" id="ARBA00023157"/>
    </source>
</evidence>
<comment type="caution">
    <text evidence="13">The sequence shown here is derived from an EMBL/GenBank/DDBJ whole genome shotgun (WGS) entry which is preliminary data.</text>
</comment>
<evidence type="ECO:0000256" key="9">
    <source>
        <dbReference type="ARBA" id="ARBA00034476"/>
    </source>
</evidence>
<keyword evidence="3" id="KW-0999">Mitochondrion inner membrane</keyword>
<feature type="compositionally biased region" description="Basic and acidic residues" evidence="12">
    <location>
        <begin position="23"/>
        <end position="38"/>
    </location>
</feature>
<dbReference type="InterPro" id="IPR007964">
    <property type="entry name" value="MIC19/MIC25"/>
</dbReference>
<feature type="compositionally biased region" description="Low complexity" evidence="12">
    <location>
        <begin position="47"/>
        <end position="63"/>
    </location>
</feature>
<dbReference type="PANTHER" id="PTHR47609:SF1">
    <property type="entry name" value="MICOS COMPLEX SUBUNIT MIC25"/>
    <property type="match status" value="1"/>
</dbReference>
<gene>
    <name evidence="13" type="ORF">NDU88_008190</name>
</gene>
<evidence type="ECO:0000313" key="14">
    <source>
        <dbReference type="Proteomes" id="UP001066276"/>
    </source>
</evidence>
<dbReference type="InterPro" id="IPR042860">
    <property type="entry name" value="MIC25"/>
</dbReference>
<proteinExistence type="inferred from homology"/>
<evidence type="ECO:0000256" key="8">
    <source>
        <dbReference type="ARBA" id="ARBA00023288"/>
    </source>
</evidence>
<evidence type="ECO:0008006" key="15">
    <source>
        <dbReference type="Google" id="ProtNLM"/>
    </source>
</evidence>
<keyword evidence="6" id="KW-0472">Membrane</keyword>
<evidence type="ECO:0000313" key="13">
    <source>
        <dbReference type="EMBL" id="KAJ1110844.1"/>
    </source>
</evidence>
<dbReference type="PANTHER" id="PTHR47609">
    <property type="entry name" value="MICOS COMPLEX SUBUNIT MIC25"/>
    <property type="match status" value="1"/>
</dbReference>
<evidence type="ECO:0000256" key="2">
    <source>
        <dbReference type="ARBA" id="ARBA00022707"/>
    </source>
</evidence>
<keyword evidence="7" id="KW-1015">Disulfide bond</keyword>
<feature type="compositionally biased region" description="Polar residues" evidence="12">
    <location>
        <begin position="74"/>
        <end position="90"/>
    </location>
</feature>
<name>A0AAV7N6H2_PLEWA</name>
<evidence type="ECO:0000256" key="4">
    <source>
        <dbReference type="ARBA" id="ARBA00023054"/>
    </source>
</evidence>
<evidence type="ECO:0000256" key="12">
    <source>
        <dbReference type="SAM" id="MobiDB-lite"/>
    </source>
</evidence>